<dbReference type="VEuPathDB" id="VectorBase:AFUN020172"/>
<comment type="pathway">
    <text evidence="12">Cofactor biosynthesis; ubiquinone biosynthesis.</text>
</comment>
<comment type="similarity">
    <text evidence="2 12">Belongs to the UbiH/COQ6 family.</text>
</comment>
<keyword evidence="7" id="KW-0809">Transit peptide</keyword>
<dbReference type="InterPro" id="IPR051205">
    <property type="entry name" value="UbiH/COQ6_monooxygenase"/>
</dbReference>
<evidence type="ECO:0000256" key="8">
    <source>
        <dbReference type="ARBA" id="ARBA00023002"/>
    </source>
</evidence>
<dbReference type="PRINTS" id="PR00420">
    <property type="entry name" value="RNGMNOXGNASE"/>
</dbReference>
<protein>
    <recommendedName>
        <fullName evidence="12">Ubiquinone biosynthesis monooxygenase COQ6, mitochondrial</fullName>
        <ecNumber evidence="12">1.14.15.45</ecNumber>
    </recommendedName>
    <alternativeName>
        <fullName evidence="12">2-methoxy-6-polyprenolphenol 4-hydroxylase</fullName>
        <ecNumber evidence="12">1.14.15.46</ecNumber>
    </alternativeName>
</protein>
<name>A0A4Y0BNU4_ANOFN</name>
<dbReference type="UniPathway" id="UPA00232"/>
<keyword evidence="11 12" id="KW-0472">Membrane</keyword>
<evidence type="ECO:0000256" key="2">
    <source>
        <dbReference type="ARBA" id="ARBA00005349"/>
    </source>
</evidence>
<evidence type="ECO:0000256" key="4">
    <source>
        <dbReference type="ARBA" id="ARBA00022688"/>
    </source>
</evidence>
<evidence type="ECO:0000313" key="14">
    <source>
        <dbReference type="EnsemblMetazoa" id="AFUN020172-PA"/>
    </source>
</evidence>
<dbReference type="NCBIfam" id="TIGR01988">
    <property type="entry name" value="Ubi-OHases"/>
    <property type="match status" value="1"/>
</dbReference>
<evidence type="ECO:0000256" key="7">
    <source>
        <dbReference type="ARBA" id="ARBA00022946"/>
    </source>
</evidence>
<organism evidence="14">
    <name type="scientific">Anopheles funestus</name>
    <name type="common">African malaria mosquito</name>
    <dbReference type="NCBI Taxonomy" id="62324"/>
    <lineage>
        <taxon>Eukaryota</taxon>
        <taxon>Metazoa</taxon>
        <taxon>Ecdysozoa</taxon>
        <taxon>Arthropoda</taxon>
        <taxon>Hexapoda</taxon>
        <taxon>Insecta</taxon>
        <taxon>Pterygota</taxon>
        <taxon>Neoptera</taxon>
        <taxon>Endopterygota</taxon>
        <taxon>Diptera</taxon>
        <taxon>Nematocera</taxon>
        <taxon>Culicoidea</taxon>
        <taxon>Culicidae</taxon>
        <taxon>Anophelinae</taxon>
        <taxon>Anopheles</taxon>
    </lineage>
</organism>
<dbReference type="Gene3D" id="3.50.50.60">
    <property type="entry name" value="FAD/NAD(P)-binding domain"/>
    <property type="match status" value="2"/>
</dbReference>
<keyword evidence="3 12" id="KW-0285">Flavoprotein</keyword>
<comment type="subcellular location">
    <subcellularLocation>
        <location evidence="12">Mitochondrion inner membrane</location>
        <topology evidence="12">Peripheral membrane protein</topology>
        <orientation evidence="12">Matrix side</orientation>
    </subcellularLocation>
</comment>
<comment type="subunit">
    <text evidence="12">Component of a multi-subunit COQ enzyme complex.</text>
</comment>
<dbReference type="EC" id="1.14.15.46" evidence="12"/>
<feature type="domain" description="FAD-binding" evidence="13">
    <location>
        <begin position="359"/>
        <end position="425"/>
    </location>
</feature>
<keyword evidence="8 12" id="KW-0560">Oxidoreductase</keyword>
<proteinExistence type="inferred from homology"/>
<dbReference type="EnsemblMetazoa" id="AFUN020172-RA">
    <property type="protein sequence ID" value="AFUN020172-PA"/>
    <property type="gene ID" value="AFUN020172"/>
</dbReference>
<comment type="catalytic activity">
    <reaction evidence="12">
        <text>a 4-hydroxy-3-(all-trans-polyprenyl)benzoate + 2 reduced [2Fe-2S]-[ferredoxin] + O2 + 2 H(+) = a 3,4-dihydroxy-5-(all-trans-polyprenyl)benzoate + 2 oxidized [2Fe-2S]-[ferredoxin] + H2O</text>
        <dbReference type="Rhea" id="RHEA:81195"/>
        <dbReference type="Rhea" id="RHEA-COMP:9514"/>
        <dbReference type="Rhea" id="RHEA-COMP:10000"/>
        <dbReference type="Rhea" id="RHEA-COMP:10001"/>
        <dbReference type="Rhea" id="RHEA-COMP:10930"/>
        <dbReference type="ChEBI" id="CHEBI:15377"/>
        <dbReference type="ChEBI" id="CHEBI:15378"/>
        <dbReference type="ChEBI" id="CHEBI:15379"/>
        <dbReference type="ChEBI" id="CHEBI:33737"/>
        <dbReference type="ChEBI" id="CHEBI:33738"/>
        <dbReference type="ChEBI" id="CHEBI:64694"/>
        <dbReference type="ChEBI" id="CHEBI:78396"/>
        <dbReference type="EC" id="1.14.15.45"/>
    </reaction>
</comment>
<evidence type="ECO:0000259" key="13">
    <source>
        <dbReference type="Pfam" id="PF01494"/>
    </source>
</evidence>
<sequence>MNRLLCTTLVKYSQWNAIKPNRTVQWCALSTSSSSLQAAAEQNTANSQHYDIIIAGGGMVGTALACALGKNTRLQNKNILLLEAAAGFKQPSTEQYSNRVSAISKGTYRLMKTIGAWEEIEQTRVKPVLKMQVWDACSDALITFNYDDFSENISWIVENDVLLASIYRQLENVPNVHVRYSSKIASCELIRDGADKSTVRLSDGETLKCDLLVGADGYNSLVRRQMGVQNFALAYNQMGVVATLRLANGPTDNVTAWQRFLPTGPIALLPLNDDTSSLVWSTGVAEAKRLLQLDGDSFIAAVNAAFHKPMPRNTLVDDVMKGVNTLVKQTTGQRLEAAPVVEKELPSSRAAFPLGLGHTSTYVGQGVCLIGDAAHRVHPLAGQGVNLGFGDVQTLVDVLADANYAGLGISNLSELLRYEQQRLKHNVPVLLTTHSLQRLYSTDFVPTVALRSIGLTLTNAFPPVKKFLMNYAMS</sequence>
<evidence type="ECO:0000256" key="5">
    <source>
        <dbReference type="ARBA" id="ARBA00022792"/>
    </source>
</evidence>
<dbReference type="GO" id="GO:0031314">
    <property type="term" value="C:extrinsic component of mitochondrial inner membrane"/>
    <property type="evidence" value="ECO:0007669"/>
    <property type="project" value="UniProtKB-UniRule"/>
</dbReference>
<comment type="function">
    <text evidence="12">FAD-dependent monooxygenase required for two non-consecutive steps during ubiquinone biosynthesis. Required for the C5-ring hydroxylation during ubiquinone biosynthesis by catalyzing the hydroxylation of 4-hydroxy-3-(all-trans-polyprenyl)benzoic acid to 3,4-dihydroxy-5-(all-trans-polyprenyl)benzoic acid. Also acts downstream of coq4, for the C1-hydroxylation during ubiquinone biosynthesis by catalyzing the hydroxylation of 2-methoxy-6-(all-trans-polyprenyl)phenol to 2-methoxy-6-(all-trans-polyprenyl)benzene-1,4-diol. The electrons required for the hydroxylation reaction are funneled indirectly to coq6 from NADPH via a ferredoxin/ferredoxin reductase system.</text>
</comment>
<dbReference type="FunFam" id="3.50.50.60:FF:000458">
    <property type="entry name" value="Ubiquinone biosynthesis monooxygenase COQ6, mitochondrial"/>
    <property type="match status" value="1"/>
</dbReference>
<evidence type="ECO:0000256" key="1">
    <source>
        <dbReference type="ARBA" id="ARBA00001974"/>
    </source>
</evidence>
<dbReference type="FunFam" id="3.50.50.60:FF:000086">
    <property type="entry name" value="Ubiquinone biosynthesis monooxygenase COQ6, mitochondrial"/>
    <property type="match status" value="1"/>
</dbReference>
<reference evidence="14" key="1">
    <citation type="submission" date="2020-05" db="UniProtKB">
        <authorList>
            <consortium name="EnsemblMetazoa"/>
        </authorList>
    </citation>
    <scope>IDENTIFICATION</scope>
    <source>
        <strain evidence="14">FUMOZ</strain>
    </source>
</reference>
<dbReference type="VEuPathDB" id="VectorBase:AFUN2_007308"/>
<dbReference type="EC" id="1.14.15.45" evidence="12"/>
<evidence type="ECO:0000256" key="12">
    <source>
        <dbReference type="HAMAP-Rule" id="MF_03193"/>
    </source>
</evidence>
<dbReference type="GO" id="GO:0071949">
    <property type="term" value="F:FAD binding"/>
    <property type="evidence" value="ECO:0007669"/>
    <property type="project" value="InterPro"/>
</dbReference>
<dbReference type="GO" id="GO:0120538">
    <property type="term" value="F:2-methoxy-6-polyprenolphenol 4-hydroxylase activity"/>
    <property type="evidence" value="ECO:0007669"/>
    <property type="project" value="UniProtKB-EC"/>
</dbReference>
<dbReference type="InterPro" id="IPR036188">
    <property type="entry name" value="FAD/NAD-bd_sf"/>
</dbReference>
<comment type="catalytic activity">
    <reaction evidence="12">
        <text>a 2-methoxy-6-(all-trans-polyprenyl)phenol + 2 reduced [2Fe-2S]-[ferredoxin] + O2 + 2 H(+) = a 2-methoxy-6-(all-trans-polyprenyl)benzene-1,4-diol + 2 oxidized [2Fe-2S]-[ferredoxin] + H2O</text>
        <dbReference type="Rhea" id="RHEA:81183"/>
        <dbReference type="Rhea" id="RHEA-COMP:9551"/>
        <dbReference type="Rhea" id="RHEA-COMP:10000"/>
        <dbReference type="Rhea" id="RHEA-COMP:10001"/>
        <dbReference type="Rhea" id="RHEA-COMP:10858"/>
        <dbReference type="ChEBI" id="CHEBI:15377"/>
        <dbReference type="ChEBI" id="CHEBI:15378"/>
        <dbReference type="ChEBI" id="CHEBI:15379"/>
        <dbReference type="ChEBI" id="CHEBI:33737"/>
        <dbReference type="ChEBI" id="CHEBI:33738"/>
        <dbReference type="ChEBI" id="CHEBI:62731"/>
        <dbReference type="ChEBI" id="CHEBI:84166"/>
        <dbReference type="EC" id="1.14.15.46"/>
    </reaction>
</comment>
<evidence type="ECO:0000256" key="6">
    <source>
        <dbReference type="ARBA" id="ARBA00022827"/>
    </source>
</evidence>
<comment type="cofactor">
    <cofactor evidence="1 12">
        <name>FAD</name>
        <dbReference type="ChEBI" id="CHEBI:57692"/>
    </cofactor>
</comment>
<dbReference type="GO" id="GO:0016712">
    <property type="term" value="F:oxidoreductase activity, acting on paired donors, with incorporation or reduction of molecular oxygen, reduced flavin or flavoprotein as one donor, and incorporation of one atom of oxygen"/>
    <property type="evidence" value="ECO:0007669"/>
    <property type="project" value="UniProtKB-UniRule"/>
</dbReference>
<evidence type="ECO:0000256" key="3">
    <source>
        <dbReference type="ARBA" id="ARBA00022630"/>
    </source>
</evidence>
<dbReference type="STRING" id="62324.A0A4Y0BNU4"/>
<dbReference type="PANTHER" id="PTHR43876:SF7">
    <property type="entry name" value="UBIQUINONE BIOSYNTHESIS MONOOXYGENASE COQ6, MITOCHONDRIAL"/>
    <property type="match status" value="1"/>
</dbReference>
<dbReference type="PROSITE" id="PS01304">
    <property type="entry name" value="UBIH"/>
    <property type="match status" value="1"/>
</dbReference>
<dbReference type="SUPFAM" id="SSF51905">
    <property type="entry name" value="FAD/NAD(P)-binding domain"/>
    <property type="match status" value="1"/>
</dbReference>
<dbReference type="InterPro" id="IPR018168">
    <property type="entry name" value="Ubi_Hdrlase_CS"/>
</dbReference>
<accession>A0A4Y0BNU4</accession>
<dbReference type="AlphaFoldDB" id="A0A4Y0BNU4"/>
<dbReference type="GO" id="GO:0106364">
    <property type="term" value="F:4-hydroxy-3-all-trans-polyprenylbenzoate oxygenase activity"/>
    <property type="evidence" value="ECO:0007669"/>
    <property type="project" value="UniProtKB-EC"/>
</dbReference>
<keyword evidence="6 12" id="KW-0274">FAD</keyword>
<evidence type="ECO:0000256" key="9">
    <source>
        <dbReference type="ARBA" id="ARBA00023033"/>
    </source>
</evidence>
<dbReference type="PANTHER" id="PTHR43876">
    <property type="entry name" value="UBIQUINONE BIOSYNTHESIS MONOOXYGENASE COQ6, MITOCHONDRIAL"/>
    <property type="match status" value="1"/>
</dbReference>
<keyword evidence="4 12" id="KW-0831">Ubiquinone biosynthesis</keyword>
<dbReference type="Pfam" id="PF01494">
    <property type="entry name" value="FAD_binding_3"/>
    <property type="match status" value="2"/>
</dbReference>
<dbReference type="NCBIfam" id="TIGR01989">
    <property type="entry name" value="COQ6"/>
    <property type="match status" value="1"/>
</dbReference>
<dbReference type="InterPro" id="IPR010971">
    <property type="entry name" value="UbiH/COQ6"/>
</dbReference>
<dbReference type="InterPro" id="IPR002938">
    <property type="entry name" value="FAD-bd"/>
</dbReference>
<keyword evidence="10 12" id="KW-0496">Mitochondrion</keyword>
<keyword evidence="9 12" id="KW-0503">Monooxygenase</keyword>
<evidence type="ECO:0000256" key="11">
    <source>
        <dbReference type="ARBA" id="ARBA00023136"/>
    </source>
</evidence>
<gene>
    <name evidence="12" type="primary">coq6</name>
</gene>
<feature type="domain" description="FAD-binding" evidence="13">
    <location>
        <begin position="50"/>
        <end position="307"/>
    </location>
</feature>
<dbReference type="HAMAP" id="MF_03193">
    <property type="entry name" value="COQ6_monooxygenase"/>
    <property type="match status" value="1"/>
</dbReference>
<keyword evidence="5 12" id="KW-0999">Mitochondrion inner membrane</keyword>
<evidence type="ECO:0000256" key="10">
    <source>
        <dbReference type="ARBA" id="ARBA00023128"/>
    </source>
</evidence>
<dbReference type="InterPro" id="IPR000689">
    <property type="entry name" value="UbQ_mOase_COQ6"/>
</dbReference>